<feature type="region of interest" description="Disordered" evidence="1">
    <location>
        <begin position="1"/>
        <end position="38"/>
    </location>
</feature>
<feature type="compositionally biased region" description="Polar residues" evidence="1">
    <location>
        <begin position="11"/>
        <end position="38"/>
    </location>
</feature>
<proteinExistence type="predicted"/>
<evidence type="ECO:0000256" key="1">
    <source>
        <dbReference type="SAM" id="MobiDB-lite"/>
    </source>
</evidence>
<sequence length="139" mass="15552">MNPNRRLRGSLSPQRSDTLNTPSPTTDELNSRNNNAFTDMNSIRKKVIFSMPPNTPIGADICPPRPKIPLYASIKPRYHTHNRHSLYPSLFTSVSSSGTFPPLEQTPTTTTPHPTLNLPQKPSTFDHPFAIVGIEVYTR</sequence>
<name>A0A7X5TRI5_9MICO</name>
<reference evidence="2 3" key="1">
    <citation type="submission" date="2020-02" db="EMBL/GenBank/DDBJ databases">
        <title>Sequencing the genomes of 1000 actinobacteria strains.</title>
        <authorList>
            <person name="Klenk H.-P."/>
        </authorList>
    </citation>
    <scope>NUCLEOTIDE SEQUENCE [LARGE SCALE GENOMIC DNA]</scope>
    <source>
        <strain evidence="2 3">DSM 27960</strain>
    </source>
</reference>
<dbReference type="AlphaFoldDB" id="A0A7X5TRI5"/>
<organism evidence="2 3">
    <name type="scientific">Lysinibacter cavernae</name>
    <dbReference type="NCBI Taxonomy" id="1640652"/>
    <lineage>
        <taxon>Bacteria</taxon>
        <taxon>Bacillati</taxon>
        <taxon>Actinomycetota</taxon>
        <taxon>Actinomycetes</taxon>
        <taxon>Micrococcales</taxon>
        <taxon>Microbacteriaceae</taxon>
        <taxon>Lysinibacter</taxon>
    </lineage>
</organism>
<gene>
    <name evidence="2" type="ORF">FHX76_000089</name>
</gene>
<protein>
    <submittedName>
        <fullName evidence="2">Uncharacterized protein</fullName>
    </submittedName>
</protein>
<feature type="region of interest" description="Disordered" evidence="1">
    <location>
        <begin position="98"/>
        <end position="124"/>
    </location>
</feature>
<evidence type="ECO:0000313" key="2">
    <source>
        <dbReference type="EMBL" id="NIH52221.1"/>
    </source>
</evidence>
<dbReference type="Proteomes" id="UP000541033">
    <property type="component" value="Unassembled WGS sequence"/>
</dbReference>
<evidence type="ECO:0000313" key="3">
    <source>
        <dbReference type="Proteomes" id="UP000541033"/>
    </source>
</evidence>
<accession>A0A7X5TRI5</accession>
<dbReference type="EMBL" id="JAAMOX010000001">
    <property type="protein sequence ID" value="NIH52221.1"/>
    <property type="molecule type" value="Genomic_DNA"/>
</dbReference>
<feature type="compositionally biased region" description="Low complexity" evidence="1">
    <location>
        <begin position="99"/>
        <end position="119"/>
    </location>
</feature>
<keyword evidence="3" id="KW-1185">Reference proteome</keyword>
<comment type="caution">
    <text evidence="2">The sequence shown here is derived from an EMBL/GenBank/DDBJ whole genome shotgun (WGS) entry which is preliminary data.</text>
</comment>